<keyword evidence="2" id="KW-1185">Reference proteome</keyword>
<sequence length="69" mass="8176">MIRSWENGSDRGLKRRRLWVGNWIRWTTILSLLVVGLKELGDWSQILFCLDTWVGDKNLKEVFPRLSLC</sequence>
<proteinExistence type="predicted"/>
<dbReference type="AlphaFoldDB" id="A0A6A4NU30"/>
<gene>
    <name evidence="1" type="ORF">Lalb_Chr20g0116231</name>
</gene>
<organism evidence="1 2">
    <name type="scientific">Lupinus albus</name>
    <name type="common">White lupine</name>
    <name type="synonym">Lupinus termis</name>
    <dbReference type="NCBI Taxonomy" id="3870"/>
    <lineage>
        <taxon>Eukaryota</taxon>
        <taxon>Viridiplantae</taxon>
        <taxon>Streptophyta</taxon>
        <taxon>Embryophyta</taxon>
        <taxon>Tracheophyta</taxon>
        <taxon>Spermatophyta</taxon>
        <taxon>Magnoliopsida</taxon>
        <taxon>eudicotyledons</taxon>
        <taxon>Gunneridae</taxon>
        <taxon>Pentapetalae</taxon>
        <taxon>rosids</taxon>
        <taxon>fabids</taxon>
        <taxon>Fabales</taxon>
        <taxon>Fabaceae</taxon>
        <taxon>Papilionoideae</taxon>
        <taxon>50 kb inversion clade</taxon>
        <taxon>genistoids sensu lato</taxon>
        <taxon>core genistoids</taxon>
        <taxon>Genisteae</taxon>
        <taxon>Lupinus</taxon>
    </lineage>
</organism>
<dbReference type="Proteomes" id="UP000447434">
    <property type="component" value="Chromosome 20"/>
</dbReference>
<reference evidence="2" key="1">
    <citation type="journal article" date="2020" name="Nat. Commun.">
        <title>Genome sequence of the cluster root forming white lupin.</title>
        <authorList>
            <person name="Hufnagel B."/>
            <person name="Marques A."/>
            <person name="Soriano A."/>
            <person name="Marques L."/>
            <person name="Divol F."/>
            <person name="Doumas P."/>
            <person name="Sallet E."/>
            <person name="Mancinotti D."/>
            <person name="Carrere S."/>
            <person name="Marande W."/>
            <person name="Arribat S."/>
            <person name="Keller J."/>
            <person name="Huneau C."/>
            <person name="Blein T."/>
            <person name="Aime D."/>
            <person name="Laguerre M."/>
            <person name="Taylor J."/>
            <person name="Schubert V."/>
            <person name="Nelson M."/>
            <person name="Geu-Flores F."/>
            <person name="Crespi M."/>
            <person name="Gallardo-Guerrero K."/>
            <person name="Delaux P.-M."/>
            <person name="Salse J."/>
            <person name="Berges H."/>
            <person name="Guyot R."/>
            <person name="Gouzy J."/>
            <person name="Peret B."/>
        </authorList>
    </citation>
    <scope>NUCLEOTIDE SEQUENCE [LARGE SCALE GENOMIC DNA]</scope>
    <source>
        <strain evidence="2">cv. Amiga</strain>
    </source>
</reference>
<protein>
    <submittedName>
        <fullName evidence="1">Uncharacterized protein</fullName>
    </submittedName>
</protein>
<comment type="caution">
    <text evidence="1">The sequence shown here is derived from an EMBL/GenBank/DDBJ whole genome shotgun (WGS) entry which is preliminary data.</text>
</comment>
<evidence type="ECO:0000313" key="2">
    <source>
        <dbReference type="Proteomes" id="UP000447434"/>
    </source>
</evidence>
<evidence type="ECO:0000313" key="1">
    <source>
        <dbReference type="EMBL" id="KAE9591224.1"/>
    </source>
</evidence>
<dbReference type="EMBL" id="WOCE01000020">
    <property type="protein sequence ID" value="KAE9591224.1"/>
    <property type="molecule type" value="Genomic_DNA"/>
</dbReference>
<name>A0A6A4NU30_LUPAL</name>
<accession>A0A6A4NU30</accession>